<protein>
    <recommendedName>
        <fullName evidence="3">Phage baseplate protein</fullName>
    </recommendedName>
</protein>
<sequence length="277" mass="30884">MLPGGLIRAQQRRRDFKLARPRGEIDMRLHGGLAESSSHPRWISDALSMVLDELAGEAPTPDAVAELCVADRQFLAVQWRLACSADPNQPAWFNAQCQACDSPYDFAINWRDLPFKPAGEGFPIAELPLSCGTARIKVPDGDVQTVLAEHPDPIVPDLWVALLLVQSINGEPVTDPTTLALSEEDVGLIEDRVEALSPELGLVMQTRCPECQAEQKVELDPYANLARPVDALLHDIHLLARCYHWSEAAILDLPAQRRRHYLTLIDQDRGRHWQEAE</sequence>
<name>A0A2N7UCW3_9GAMM</name>
<comment type="caution">
    <text evidence="1">The sequence shown here is derived from an EMBL/GenBank/DDBJ whole genome shotgun (WGS) entry which is preliminary data.</text>
</comment>
<gene>
    <name evidence="1" type="ORF">C1H70_16180</name>
</gene>
<evidence type="ECO:0000313" key="2">
    <source>
        <dbReference type="Proteomes" id="UP000235547"/>
    </source>
</evidence>
<dbReference type="Proteomes" id="UP000235547">
    <property type="component" value="Unassembled WGS sequence"/>
</dbReference>
<evidence type="ECO:0000313" key="1">
    <source>
        <dbReference type="EMBL" id="PMR78298.1"/>
    </source>
</evidence>
<organism evidence="1 2">
    <name type="scientific">Halomonas urumqiensis</name>
    <dbReference type="NCBI Taxonomy" id="1684789"/>
    <lineage>
        <taxon>Bacteria</taxon>
        <taxon>Pseudomonadati</taxon>
        <taxon>Pseudomonadota</taxon>
        <taxon>Gammaproteobacteria</taxon>
        <taxon>Oceanospirillales</taxon>
        <taxon>Halomonadaceae</taxon>
        <taxon>Halomonas</taxon>
    </lineage>
</organism>
<accession>A0A2N7UCW3</accession>
<evidence type="ECO:0008006" key="3">
    <source>
        <dbReference type="Google" id="ProtNLM"/>
    </source>
</evidence>
<dbReference type="AlphaFoldDB" id="A0A2N7UCW3"/>
<keyword evidence="2" id="KW-1185">Reference proteome</keyword>
<dbReference type="EMBL" id="PNRG01000033">
    <property type="protein sequence ID" value="PMR78298.1"/>
    <property type="molecule type" value="Genomic_DNA"/>
</dbReference>
<proteinExistence type="predicted"/>
<reference evidence="1 2" key="1">
    <citation type="submission" date="2018-01" db="EMBL/GenBank/DDBJ databases">
        <title>Halomonas endophytica sp. nov., isolated from storage liquid in the stems of Populus euphratica.</title>
        <authorList>
            <person name="Chen C."/>
        </authorList>
    </citation>
    <scope>NUCLEOTIDE SEQUENCE [LARGE SCALE GENOMIC DNA]</scope>
    <source>
        <strain evidence="1 2">BZ-SZ-XJ27</strain>
    </source>
</reference>